<dbReference type="EMBL" id="JASBAO010000001">
    <property type="protein sequence ID" value="MDI2091637.1"/>
    <property type="molecule type" value="Genomic_DNA"/>
</dbReference>
<sequence>MKTIRPISDPALRVKEVGDDDLIIIMKPIKNELGCVTDYEAKTVQATDFCASIIAKALQGLSSVLPVSDPADGISLWIKDGCLAFASGDASRLGTMPPTAFEKSLREAFKILPTSDPGDGGPWLCGGMLMRGSTSKNED</sequence>
<protein>
    <submittedName>
        <fullName evidence="1">Uncharacterized protein</fullName>
    </submittedName>
</protein>
<accession>A0ABT6Q3F8</accession>
<proteinExistence type="predicted"/>
<gene>
    <name evidence="1" type="ORF">QJV27_09705</name>
</gene>
<reference evidence="1" key="1">
    <citation type="submission" date="2023-05" db="EMBL/GenBank/DDBJ databases">
        <title>Whole genome sequence of Commensalibacter sp.</title>
        <authorList>
            <person name="Charoenyingcharoen P."/>
            <person name="Yukphan P."/>
        </authorList>
    </citation>
    <scope>NUCLEOTIDE SEQUENCE</scope>
    <source>
        <strain evidence="1">TBRC 16381</strain>
    </source>
</reference>
<dbReference type="RefSeq" id="WP_281448726.1">
    <property type="nucleotide sequence ID" value="NZ_JASBAO010000001.1"/>
</dbReference>
<evidence type="ECO:0000313" key="2">
    <source>
        <dbReference type="Proteomes" id="UP001431634"/>
    </source>
</evidence>
<dbReference type="Proteomes" id="UP001431634">
    <property type="component" value="Unassembled WGS sequence"/>
</dbReference>
<name>A0ABT6Q3F8_9PROT</name>
<evidence type="ECO:0000313" key="1">
    <source>
        <dbReference type="EMBL" id="MDI2091637.1"/>
    </source>
</evidence>
<comment type="caution">
    <text evidence="1">The sequence shown here is derived from an EMBL/GenBank/DDBJ whole genome shotgun (WGS) entry which is preliminary data.</text>
</comment>
<keyword evidence="2" id="KW-1185">Reference proteome</keyword>
<organism evidence="1 2">
    <name type="scientific">Commensalibacter oyaizuii</name>
    <dbReference type="NCBI Taxonomy" id="3043873"/>
    <lineage>
        <taxon>Bacteria</taxon>
        <taxon>Pseudomonadati</taxon>
        <taxon>Pseudomonadota</taxon>
        <taxon>Alphaproteobacteria</taxon>
        <taxon>Acetobacterales</taxon>
        <taxon>Acetobacteraceae</taxon>
    </lineage>
</organism>